<reference evidence="2 3" key="1">
    <citation type="journal article" date="2014" name="Int. J. Syst. Evol. Microbiol.">
        <title>Complete genome sequence of Corynebacterium casei LMG S-19264T (=DSM 44701T), isolated from a smear-ripened cheese.</title>
        <authorList>
            <consortium name="US DOE Joint Genome Institute (JGI-PGF)"/>
            <person name="Walter F."/>
            <person name="Albersmeier A."/>
            <person name="Kalinowski J."/>
            <person name="Ruckert C."/>
        </authorList>
    </citation>
    <scope>NUCLEOTIDE SEQUENCE [LARGE SCALE GENOMIC DNA]</scope>
    <source>
        <strain evidence="2 3">CGMCC 1.15896</strain>
    </source>
</reference>
<dbReference type="InterPro" id="IPR046348">
    <property type="entry name" value="SIS_dom_sf"/>
</dbReference>
<dbReference type="InterPro" id="IPR009057">
    <property type="entry name" value="Homeodomain-like_sf"/>
</dbReference>
<dbReference type="GO" id="GO:0003700">
    <property type="term" value="F:DNA-binding transcription factor activity"/>
    <property type="evidence" value="ECO:0007669"/>
    <property type="project" value="InterPro"/>
</dbReference>
<comment type="caution">
    <text evidence="2">The sequence shown here is derived from an EMBL/GenBank/DDBJ whole genome shotgun (WGS) entry which is preliminary data.</text>
</comment>
<proteinExistence type="predicted"/>
<gene>
    <name evidence="2" type="ORF">GCM10011499_23140</name>
</gene>
<dbReference type="OrthoDB" id="3574600at2"/>
<dbReference type="InterPro" id="IPR036388">
    <property type="entry name" value="WH-like_DNA-bd_sf"/>
</dbReference>
<dbReference type="Gene3D" id="1.10.10.10">
    <property type="entry name" value="Winged helix-like DNA-binding domain superfamily/Winged helix DNA-binding domain"/>
    <property type="match status" value="1"/>
</dbReference>
<organism evidence="2 3">
    <name type="scientific">Pelagibacterium lentulum</name>
    <dbReference type="NCBI Taxonomy" id="2029865"/>
    <lineage>
        <taxon>Bacteria</taxon>
        <taxon>Pseudomonadati</taxon>
        <taxon>Pseudomonadota</taxon>
        <taxon>Alphaproteobacteria</taxon>
        <taxon>Hyphomicrobiales</taxon>
        <taxon>Devosiaceae</taxon>
        <taxon>Pelagibacterium</taxon>
    </lineage>
</organism>
<dbReference type="GO" id="GO:0003677">
    <property type="term" value="F:DNA binding"/>
    <property type="evidence" value="ECO:0007669"/>
    <property type="project" value="InterPro"/>
</dbReference>
<dbReference type="Pfam" id="PF01380">
    <property type="entry name" value="SIS"/>
    <property type="match status" value="1"/>
</dbReference>
<dbReference type="PROSITE" id="PS51071">
    <property type="entry name" value="HTH_RPIR"/>
    <property type="match status" value="1"/>
</dbReference>
<dbReference type="GO" id="GO:1901135">
    <property type="term" value="P:carbohydrate derivative metabolic process"/>
    <property type="evidence" value="ECO:0007669"/>
    <property type="project" value="InterPro"/>
</dbReference>
<dbReference type="AlphaFoldDB" id="A0A916RDN9"/>
<name>A0A916RDN9_9HYPH</name>
<feature type="domain" description="HTH rpiR-type" evidence="1">
    <location>
        <begin position="4"/>
        <end position="80"/>
    </location>
</feature>
<dbReference type="Gene3D" id="3.40.50.10490">
    <property type="entry name" value="Glucose-6-phosphate isomerase like protein, domain 1"/>
    <property type="match status" value="1"/>
</dbReference>
<dbReference type="InterPro" id="IPR047640">
    <property type="entry name" value="RpiR-like"/>
</dbReference>
<dbReference type="SUPFAM" id="SSF46689">
    <property type="entry name" value="Homeodomain-like"/>
    <property type="match status" value="1"/>
</dbReference>
<dbReference type="PANTHER" id="PTHR30514">
    <property type="entry name" value="GLUCOKINASE"/>
    <property type="match status" value="1"/>
</dbReference>
<accession>A0A916RDN9</accession>
<dbReference type="SUPFAM" id="SSF53697">
    <property type="entry name" value="SIS domain"/>
    <property type="match status" value="1"/>
</dbReference>
<dbReference type="GO" id="GO:0097367">
    <property type="term" value="F:carbohydrate derivative binding"/>
    <property type="evidence" value="ECO:0007669"/>
    <property type="project" value="InterPro"/>
</dbReference>
<protein>
    <submittedName>
        <fullName evidence="2">RpiR family transcriptional regulator</fullName>
    </submittedName>
</protein>
<dbReference type="EMBL" id="BMKB01000003">
    <property type="protein sequence ID" value="GGA52440.1"/>
    <property type="molecule type" value="Genomic_DNA"/>
</dbReference>
<dbReference type="PANTHER" id="PTHR30514:SF18">
    <property type="entry name" value="RPIR-FAMILY TRANSCRIPTIONAL REGULATOR"/>
    <property type="match status" value="1"/>
</dbReference>
<sequence>MVPKSVEIRIHDAMIALTAAEKRAARALLGNYPMLGFAPVAEFSNAAGTSPATVLRFVSRLGFASYPQFQRALRDELEERTKSPLQRSHEVPARDPDHFLDRFFDQTIENLRNSVGGIPLSEFEAACARIAEQRTACHLVGGRFTDAIARYMEAHLRLVRPGIRRLDGRPATRQDQLLDIKAGDTVLFFDVRRYDTDLYETAEALAARRAFPILITDEWISPLSRYAKIVLPCRISVERVWDANTVLFALAEAIIARATELAWSTASRRIGDIEQN</sequence>
<dbReference type="InterPro" id="IPR001347">
    <property type="entry name" value="SIS_dom"/>
</dbReference>
<dbReference type="Proteomes" id="UP000596977">
    <property type="component" value="Unassembled WGS sequence"/>
</dbReference>
<evidence type="ECO:0000259" key="1">
    <source>
        <dbReference type="PROSITE" id="PS51071"/>
    </source>
</evidence>
<evidence type="ECO:0000313" key="2">
    <source>
        <dbReference type="EMBL" id="GGA52440.1"/>
    </source>
</evidence>
<keyword evidence="3" id="KW-1185">Reference proteome</keyword>
<dbReference type="InterPro" id="IPR000281">
    <property type="entry name" value="HTH_RpiR"/>
</dbReference>
<evidence type="ECO:0000313" key="3">
    <source>
        <dbReference type="Proteomes" id="UP000596977"/>
    </source>
</evidence>
<dbReference type="RefSeq" id="WP_127071081.1">
    <property type="nucleotide sequence ID" value="NZ_BMKB01000003.1"/>
</dbReference>